<dbReference type="GO" id="GO:0046914">
    <property type="term" value="F:transition metal ion binding"/>
    <property type="evidence" value="ECO:0007669"/>
    <property type="project" value="InterPro"/>
</dbReference>
<organism evidence="1 3">
    <name type="scientific">Streptomyces caniferus</name>
    <dbReference type="NCBI Taxonomy" id="285557"/>
    <lineage>
        <taxon>Bacteria</taxon>
        <taxon>Bacillati</taxon>
        <taxon>Actinomycetota</taxon>
        <taxon>Actinomycetes</taxon>
        <taxon>Kitasatosporales</taxon>
        <taxon>Streptomycetaceae</taxon>
        <taxon>Streptomyces</taxon>
    </lineage>
</organism>
<reference evidence="1 3" key="1">
    <citation type="submission" date="2019-12" db="EMBL/GenBank/DDBJ databases">
        <title>Whole genome shotgun sequence of Streptomyces caniferus NBRC 15389.</title>
        <authorList>
            <person name="Ichikawa N."/>
            <person name="Kimura A."/>
            <person name="Kitahashi Y."/>
            <person name="Komaki H."/>
            <person name="Tamura T."/>
        </authorList>
    </citation>
    <scope>NUCLEOTIDE SEQUENCE [LARGE SCALE GENOMIC DNA]</scope>
    <source>
        <strain evidence="1 3">NBRC 15389</strain>
    </source>
</reference>
<dbReference type="Proteomes" id="UP000435837">
    <property type="component" value="Unassembled WGS sequence"/>
</dbReference>
<evidence type="ECO:0000313" key="2">
    <source>
        <dbReference type="EMBL" id="WUS21550.1"/>
    </source>
</evidence>
<dbReference type="InterPro" id="IPR036648">
    <property type="entry name" value="CN_Hdrase_a/SCN_Hdrase_g_sf"/>
</dbReference>
<dbReference type="Proteomes" id="UP001432292">
    <property type="component" value="Chromosome"/>
</dbReference>
<sequence>MPATHRTMPARPAADAAADLCRFAELVARAGLEPDLKRRYTDDPAAVFAEFGLLGAEPVYTAPSLVIEDLGRPDATATTLLTGIPYAV</sequence>
<reference evidence="2" key="2">
    <citation type="submission" date="2022-10" db="EMBL/GenBank/DDBJ databases">
        <title>The complete genomes of actinobacterial strains from the NBC collection.</title>
        <authorList>
            <person name="Joergensen T.S."/>
            <person name="Alvarez Arevalo M."/>
            <person name="Sterndorff E.B."/>
            <person name="Faurdal D."/>
            <person name="Vuksanovic O."/>
            <person name="Mourched A.-S."/>
            <person name="Charusanti P."/>
            <person name="Shaw S."/>
            <person name="Blin K."/>
            <person name="Weber T."/>
        </authorList>
    </citation>
    <scope>NUCLEOTIDE SEQUENCE</scope>
    <source>
        <strain evidence="2">NBC_01256</strain>
    </source>
</reference>
<dbReference type="GeneID" id="96639943"/>
<evidence type="ECO:0000313" key="1">
    <source>
        <dbReference type="EMBL" id="GFE06356.1"/>
    </source>
</evidence>
<protein>
    <submittedName>
        <fullName evidence="1">Uncharacterized protein</fullName>
    </submittedName>
</protein>
<gene>
    <name evidence="2" type="ORF">OG727_04140</name>
    <name evidence="1" type="ORF">Scani_26240</name>
</gene>
<proteinExistence type="predicted"/>
<dbReference type="EMBL" id="CP108473">
    <property type="protein sequence ID" value="WUS21550.1"/>
    <property type="molecule type" value="Genomic_DNA"/>
</dbReference>
<evidence type="ECO:0000313" key="3">
    <source>
        <dbReference type="Proteomes" id="UP000435837"/>
    </source>
</evidence>
<name>A0A640S7K6_9ACTN</name>
<dbReference type="EMBL" id="BLIN01000003">
    <property type="protein sequence ID" value="GFE06356.1"/>
    <property type="molecule type" value="Genomic_DNA"/>
</dbReference>
<dbReference type="AlphaFoldDB" id="A0A640S7K6"/>
<evidence type="ECO:0000313" key="4">
    <source>
        <dbReference type="Proteomes" id="UP001432292"/>
    </source>
</evidence>
<dbReference type="SUPFAM" id="SSF56209">
    <property type="entry name" value="Nitrile hydratase alpha chain"/>
    <property type="match status" value="1"/>
</dbReference>
<accession>A0A640S7K6</accession>
<dbReference type="OrthoDB" id="4296361at2"/>
<keyword evidence="4" id="KW-1185">Reference proteome</keyword>
<dbReference type="GO" id="GO:0003824">
    <property type="term" value="F:catalytic activity"/>
    <property type="evidence" value="ECO:0007669"/>
    <property type="project" value="InterPro"/>
</dbReference>
<dbReference type="RefSeq" id="WP_159473880.1">
    <property type="nucleotide sequence ID" value="NZ_BAAATH010000002.1"/>
</dbReference>